<evidence type="ECO:0000259" key="6">
    <source>
        <dbReference type="Pfam" id="PF23186"/>
    </source>
</evidence>
<dbReference type="GO" id="GO:0008757">
    <property type="term" value="F:S-adenosylmethionine-dependent methyltransferase activity"/>
    <property type="evidence" value="ECO:0007669"/>
    <property type="project" value="TreeGrafter"/>
</dbReference>
<dbReference type="InterPro" id="IPR002052">
    <property type="entry name" value="DNA_methylase_N6_adenine_CS"/>
</dbReference>
<evidence type="ECO:0000256" key="2">
    <source>
        <dbReference type="ARBA" id="ARBA00022603"/>
    </source>
</evidence>
<proteinExistence type="inferred from homology"/>
<evidence type="ECO:0000259" key="5">
    <source>
        <dbReference type="Pfam" id="PF05175"/>
    </source>
</evidence>
<dbReference type="Gene3D" id="3.40.50.150">
    <property type="entry name" value="Vaccinia Virus protein VP39"/>
    <property type="match status" value="1"/>
</dbReference>
<evidence type="ECO:0000313" key="8">
    <source>
        <dbReference type="Proteomes" id="UP001060018"/>
    </source>
</evidence>
<dbReference type="CDD" id="cd02440">
    <property type="entry name" value="AdoMet_MTases"/>
    <property type="match status" value="1"/>
</dbReference>
<evidence type="ECO:0000256" key="3">
    <source>
        <dbReference type="ARBA" id="ARBA00022679"/>
    </source>
</evidence>
<dbReference type="InterPro" id="IPR052190">
    <property type="entry name" value="Euk-Arch_PrmC-MTase"/>
</dbReference>
<gene>
    <name evidence="7" type="ORF">NUH22_12505</name>
</gene>
<evidence type="ECO:0000256" key="1">
    <source>
        <dbReference type="ARBA" id="ARBA00006149"/>
    </source>
</evidence>
<dbReference type="GO" id="GO:0008276">
    <property type="term" value="F:protein methyltransferase activity"/>
    <property type="evidence" value="ECO:0007669"/>
    <property type="project" value="TreeGrafter"/>
</dbReference>
<name>A0AA95BPF4_9MICC</name>
<dbReference type="SUPFAM" id="SSF53335">
    <property type="entry name" value="S-adenosyl-L-methionine-dependent methyltransferases"/>
    <property type="match status" value="1"/>
</dbReference>
<dbReference type="Proteomes" id="UP001060018">
    <property type="component" value="Chromosome"/>
</dbReference>
<keyword evidence="3" id="KW-0808">Transferase</keyword>
<dbReference type="GO" id="GO:0035657">
    <property type="term" value="C:eRF1 methyltransferase complex"/>
    <property type="evidence" value="ECO:0007669"/>
    <property type="project" value="TreeGrafter"/>
</dbReference>
<dbReference type="RefSeq" id="WP_257745379.1">
    <property type="nucleotide sequence ID" value="NZ_CP102487.1"/>
</dbReference>
<dbReference type="PROSITE" id="PS00092">
    <property type="entry name" value="N6_MTASE"/>
    <property type="match status" value="1"/>
</dbReference>
<dbReference type="InterPro" id="IPR055487">
    <property type="entry name" value="DUF7059"/>
</dbReference>
<dbReference type="GO" id="GO:0003676">
    <property type="term" value="F:nucleic acid binding"/>
    <property type="evidence" value="ECO:0007669"/>
    <property type="project" value="InterPro"/>
</dbReference>
<dbReference type="GO" id="GO:0008170">
    <property type="term" value="F:N-methyltransferase activity"/>
    <property type="evidence" value="ECO:0007669"/>
    <property type="project" value="UniProtKB-ARBA"/>
</dbReference>
<dbReference type="EMBL" id="CP102487">
    <property type="protein sequence ID" value="UUX58120.1"/>
    <property type="molecule type" value="Genomic_DNA"/>
</dbReference>
<feature type="domain" description="Methyltransferase small" evidence="5">
    <location>
        <begin position="158"/>
        <end position="306"/>
    </location>
</feature>
<dbReference type="PANTHER" id="PTHR45875:SF1">
    <property type="entry name" value="METHYLTRANSFERASE N6AMT1"/>
    <property type="match status" value="1"/>
</dbReference>
<dbReference type="AlphaFoldDB" id="A0AA95BPF4"/>
<evidence type="ECO:0000256" key="4">
    <source>
        <dbReference type="ARBA" id="ARBA00022691"/>
    </source>
</evidence>
<keyword evidence="2 7" id="KW-0489">Methyltransferase</keyword>
<evidence type="ECO:0000313" key="7">
    <source>
        <dbReference type="EMBL" id="UUX58120.1"/>
    </source>
</evidence>
<dbReference type="InterPro" id="IPR007848">
    <property type="entry name" value="Small_mtfrase_dom"/>
</dbReference>
<dbReference type="Pfam" id="PF23186">
    <property type="entry name" value="DUF7059"/>
    <property type="match status" value="1"/>
</dbReference>
<dbReference type="Pfam" id="PF05175">
    <property type="entry name" value="MTS"/>
    <property type="match status" value="1"/>
</dbReference>
<accession>A0AA95BPF4</accession>
<dbReference type="InterPro" id="IPR029063">
    <property type="entry name" value="SAM-dependent_MTases_sf"/>
</dbReference>
<dbReference type="PANTHER" id="PTHR45875">
    <property type="entry name" value="METHYLTRANSFERASE N6AMT1"/>
    <property type="match status" value="1"/>
</dbReference>
<comment type="similarity">
    <text evidence="1">Belongs to the eukaryotic/archaeal PrmC-related family.</text>
</comment>
<protein>
    <submittedName>
        <fullName evidence="7">Methyltransferase</fullName>
    </submittedName>
</protein>
<organism evidence="7 8">
    <name type="scientific">Glutamicibacter halophytocola</name>
    <dbReference type="NCBI Taxonomy" id="1933880"/>
    <lineage>
        <taxon>Bacteria</taxon>
        <taxon>Bacillati</taxon>
        <taxon>Actinomycetota</taxon>
        <taxon>Actinomycetes</taxon>
        <taxon>Micrococcales</taxon>
        <taxon>Micrococcaceae</taxon>
        <taxon>Glutamicibacter</taxon>
    </lineage>
</organism>
<reference evidence="7" key="1">
    <citation type="journal article" date="2022" name="Pest Manag. Sci.">
        <title>Glutamicibacter halophytocola-mediated host fitness of potato tuber moth on Solanaceae crops.</title>
        <authorList>
            <person name="Wang W."/>
            <person name="Xiao G."/>
            <person name="Du G."/>
            <person name="Chang L."/>
            <person name="Yang Y."/>
            <person name="Ye J."/>
            <person name="Chen B."/>
        </authorList>
    </citation>
    <scope>NUCLEOTIDE SEQUENCE</scope>
    <source>
        <strain evidence="7">S2</strain>
    </source>
</reference>
<sequence length="529" mass="58572">MNAAEFSALDDTPQSADQHLLDMLAKDLNHVGYGYEKVAELLGEEAAAAFDRDQIHPALRVLERQKPQSPLVTVVRLFQLGQSEAESAINRAFSNLKTEGLLKLGLIEAWANGFRATLALSLHSSDADGELWVAHDLGAHQRPGVLRTDHVLGIGQASLTLAQLTIRSTVDRALDLGTGCGIQLFHLLSHAQHVTATDLSKRALGFARFNLLLNHRTLGLDPQNLESRVTLLQGSLFEPVEGQRFDLIASNPPFVITPRSSTERAKDRFTYRDGGMAGDRLVSTLIEQAPEFLNPGGSMQMLSNWEIPRLDDDSNAPWDARVRQWFGDQLDVWVIEREQATPSGYAETWLRDSSQTEDQASYIAAYNAYLDDFESRNVAAVGFGLVSFRRPDGQRPVIQSYEQINHSVEQPLAPTLQRDIAMADELGRAGEGFKEWHLLVADDVTEERHQRPGAEHPGVILLRQGAGLRRTELLDTAQAGFVSACDGDLSVFQLVNALDSLIGEGQEDFADRLYEAVKRLLLHGMLRKM</sequence>
<dbReference type="GO" id="GO:0032259">
    <property type="term" value="P:methylation"/>
    <property type="evidence" value="ECO:0007669"/>
    <property type="project" value="UniProtKB-KW"/>
</dbReference>
<feature type="domain" description="DUF7059" evidence="6">
    <location>
        <begin position="31"/>
        <end position="117"/>
    </location>
</feature>
<keyword evidence="4" id="KW-0949">S-adenosyl-L-methionine</keyword>